<feature type="transmembrane region" description="Helical" evidence="7">
    <location>
        <begin position="269"/>
        <end position="291"/>
    </location>
</feature>
<organism evidence="9 10">
    <name type="scientific">Kribbella aluminosa</name>
    <dbReference type="NCBI Taxonomy" id="416017"/>
    <lineage>
        <taxon>Bacteria</taxon>
        <taxon>Bacillati</taxon>
        <taxon>Actinomycetota</taxon>
        <taxon>Actinomycetes</taxon>
        <taxon>Propionibacteriales</taxon>
        <taxon>Kribbellaceae</taxon>
        <taxon>Kribbella</taxon>
    </lineage>
</organism>
<dbReference type="CDD" id="cd06173">
    <property type="entry name" value="MFS_MefA_like"/>
    <property type="match status" value="1"/>
</dbReference>
<gene>
    <name evidence="9" type="ORF">JOF29_002504</name>
</gene>
<dbReference type="PANTHER" id="PTHR23513">
    <property type="entry name" value="INTEGRAL MEMBRANE EFFLUX PROTEIN-RELATED"/>
    <property type="match status" value="1"/>
</dbReference>
<comment type="caution">
    <text evidence="9">The sequence shown here is derived from an EMBL/GenBank/DDBJ whole genome shotgun (WGS) entry which is preliminary data.</text>
</comment>
<dbReference type="Pfam" id="PF05977">
    <property type="entry name" value="MFS_3"/>
    <property type="match status" value="1"/>
</dbReference>
<proteinExistence type="predicted"/>
<feature type="transmembrane region" description="Helical" evidence="7">
    <location>
        <begin position="216"/>
        <end position="234"/>
    </location>
</feature>
<feature type="transmembrane region" description="Helical" evidence="7">
    <location>
        <begin position="130"/>
        <end position="150"/>
    </location>
</feature>
<dbReference type="EMBL" id="JAGINT010000001">
    <property type="protein sequence ID" value="MBP2351421.1"/>
    <property type="molecule type" value="Genomic_DNA"/>
</dbReference>
<keyword evidence="6 7" id="KW-0472">Membrane</keyword>
<evidence type="ECO:0000259" key="8">
    <source>
        <dbReference type="PROSITE" id="PS50850"/>
    </source>
</evidence>
<feature type="domain" description="Major facilitator superfamily (MFS) profile" evidence="8">
    <location>
        <begin position="1"/>
        <end position="155"/>
    </location>
</feature>
<protein>
    <submittedName>
        <fullName evidence="9">MFS family permease</fullName>
    </submittedName>
</protein>
<feature type="transmembrane region" description="Helical" evidence="7">
    <location>
        <begin position="6"/>
        <end position="25"/>
    </location>
</feature>
<feature type="transmembrane region" description="Helical" evidence="7">
    <location>
        <begin position="64"/>
        <end position="80"/>
    </location>
</feature>
<evidence type="ECO:0000256" key="4">
    <source>
        <dbReference type="ARBA" id="ARBA00022692"/>
    </source>
</evidence>
<dbReference type="InterPro" id="IPR010290">
    <property type="entry name" value="TM_effector"/>
</dbReference>
<keyword evidence="2" id="KW-0813">Transport</keyword>
<evidence type="ECO:0000256" key="5">
    <source>
        <dbReference type="ARBA" id="ARBA00022989"/>
    </source>
</evidence>
<accession>A0ABS4UIE4</accession>
<dbReference type="PANTHER" id="PTHR23513:SF11">
    <property type="entry name" value="STAPHYLOFERRIN A TRANSPORTER"/>
    <property type="match status" value="1"/>
</dbReference>
<evidence type="ECO:0000256" key="3">
    <source>
        <dbReference type="ARBA" id="ARBA00022475"/>
    </source>
</evidence>
<keyword evidence="3" id="KW-1003">Cell membrane</keyword>
<feature type="transmembrane region" description="Helical" evidence="7">
    <location>
        <begin position="331"/>
        <end position="352"/>
    </location>
</feature>
<evidence type="ECO:0000313" key="9">
    <source>
        <dbReference type="EMBL" id="MBP2351421.1"/>
    </source>
</evidence>
<dbReference type="Proteomes" id="UP000755585">
    <property type="component" value="Unassembled WGS sequence"/>
</dbReference>
<dbReference type="PROSITE" id="PS50850">
    <property type="entry name" value="MFS"/>
    <property type="match status" value="1"/>
</dbReference>
<feature type="transmembrane region" description="Helical" evidence="7">
    <location>
        <begin position="303"/>
        <end position="325"/>
    </location>
</feature>
<keyword evidence="10" id="KW-1185">Reference proteome</keyword>
<evidence type="ECO:0000313" key="10">
    <source>
        <dbReference type="Proteomes" id="UP000755585"/>
    </source>
</evidence>
<evidence type="ECO:0000256" key="1">
    <source>
        <dbReference type="ARBA" id="ARBA00004651"/>
    </source>
</evidence>
<reference evidence="9 10" key="1">
    <citation type="submission" date="2021-03" db="EMBL/GenBank/DDBJ databases">
        <title>Sequencing the genomes of 1000 actinobacteria strains.</title>
        <authorList>
            <person name="Klenk H.-P."/>
        </authorList>
    </citation>
    <scope>NUCLEOTIDE SEQUENCE [LARGE SCALE GENOMIC DNA]</scope>
    <source>
        <strain evidence="9 10">DSM 18824</strain>
    </source>
</reference>
<keyword evidence="5 7" id="KW-1133">Transmembrane helix</keyword>
<feature type="transmembrane region" description="Helical" evidence="7">
    <location>
        <begin position="37"/>
        <end position="58"/>
    </location>
</feature>
<dbReference type="InterPro" id="IPR020846">
    <property type="entry name" value="MFS_dom"/>
</dbReference>
<keyword evidence="4 7" id="KW-0812">Transmembrane</keyword>
<dbReference type="InterPro" id="IPR036259">
    <property type="entry name" value="MFS_trans_sf"/>
</dbReference>
<evidence type="ECO:0000256" key="7">
    <source>
        <dbReference type="SAM" id="Phobius"/>
    </source>
</evidence>
<evidence type="ECO:0000256" key="6">
    <source>
        <dbReference type="ARBA" id="ARBA00023136"/>
    </source>
</evidence>
<evidence type="ECO:0000256" key="2">
    <source>
        <dbReference type="ARBA" id="ARBA00022448"/>
    </source>
</evidence>
<name>A0ABS4UIE4_9ACTN</name>
<dbReference type="SUPFAM" id="SSF103473">
    <property type="entry name" value="MFS general substrate transporter"/>
    <property type="match status" value="1"/>
</dbReference>
<feature type="transmembrane region" description="Helical" evidence="7">
    <location>
        <begin position="101"/>
        <end position="124"/>
    </location>
</feature>
<sequence>MTHDPFAVGLVTAVQCLPTLLFGFWGGVVGDILPKRLVLLGTQVAMCVLAAVLAVLTLTGDVRTWHVFVIGAALGLVSVVDNPARQAFVVEMVGADRIRNATSLASSVFQLGAMVGPAATGFMIQAVGVGTAFTLNAASYAAPIIVLLAMNPRDLNPVTRRSKASGDDTTPILSILRSRNVMLPLIIAGSFGLFLPNLPVTIAASTSVDFHSGSDLYGLLTAVVACGSLCGALFSASRHGNGLRTLFVHAALLAGGYGALGLLTTPVALAIGLFPVGVLTMLVITGTIAKVQLSAPPESLGRVMGIYVLVALGSAALGGPLIGFVDAIAGARVGYLVAGAVPALVLLGIAVVNRPNHSSPNGTSGRRRG</sequence>
<feature type="transmembrane region" description="Helical" evidence="7">
    <location>
        <begin position="181"/>
        <end position="204"/>
    </location>
</feature>
<feature type="transmembrane region" description="Helical" evidence="7">
    <location>
        <begin position="246"/>
        <end position="263"/>
    </location>
</feature>
<dbReference type="Gene3D" id="1.20.1250.20">
    <property type="entry name" value="MFS general substrate transporter like domains"/>
    <property type="match status" value="1"/>
</dbReference>
<comment type="subcellular location">
    <subcellularLocation>
        <location evidence="1">Cell membrane</location>
        <topology evidence="1">Multi-pass membrane protein</topology>
    </subcellularLocation>
</comment>